<protein>
    <submittedName>
        <fullName evidence="1">Uncharacterized protein</fullName>
    </submittedName>
</protein>
<evidence type="ECO:0000313" key="1">
    <source>
        <dbReference type="EMBL" id="MPC43801.1"/>
    </source>
</evidence>
<dbReference type="EMBL" id="VSRR010005999">
    <property type="protein sequence ID" value="MPC43801.1"/>
    <property type="molecule type" value="Genomic_DNA"/>
</dbReference>
<name>A0A5B7F9E4_PORTR</name>
<proteinExistence type="predicted"/>
<accession>A0A5B7F9E4</accession>
<reference evidence="1 2" key="1">
    <citation type="submission" date="2019-05" db="EMBL/GenBank/DDBJ databases">
        <title>Another draft genome of Portunus trituberculatus and its Hox gene families provides insights of decapod evolution.</title>
        <authorList>
            <person name="Jeong J.-H."/>
            <person name="Song I."/>
            <person name="Kim S."/>
            <person name="Choi T."/>
            <person name="Kim D."/>
            <person name="Ryu S."/>
            <person name="Kim W."/>
        </authorList>
    </citation>
    <scope>NUCLEOTIDE SEQUENCE [LARGE SCALE GENOMIC DNA]</scope>
    <source>
        <tissue evidence="1">Muscle</tissue>
    </source>
</reference>
<dbReference type="Proteomes" id="UP000324222">
    <property type="component" value="Unassembled WGS sequence"/>
</dbReference>
<sequence length="59" mass="6427">MNQSGMPLPDLTQGKSAPKHHLSVVLGSLNQGMRSCGTFLSLSVIEDMPKSVWREATEE</sequence>
<gene>
    <name evidence="1" type="ORF">E2C01_037454</name>
</gene>
<organism evidence="1 2">
    <name type="scientific">Portunus trituberculatus</name>
    <name type="common">Swimming crab</name>
    <name type="synonym">Neptunus trituberculatus</name>
    <dbReference type="NCBI Taxonomy" id="210409"/>
    <lineage>
        <taxon>Eukaryota</taxon>
        <taxon>Metazoa</taxon>
        <taxon>Ecdysozoa</taxon>
        <taxon>Arthropoda</taxon>
        <taxon>Crustacea</taxon>
        <taxon>Multicrustacea</taxon>
        <taxon>Malacostraca</taxon>
        <taxon>Eumalacostraca</taxon>
        <taxon>Eucarida</taxon>
        <taxon>Decapoda</taxon>
        <taxon>Pleocyemata</taxon>
        <taxon>Brachyura</taxon>
        <taxon>Eubrachyura</taxon>
        <taxon>Portunoidea</taxon>
        <taxon>Portunidae</taxon>
        <taxon>Portuninae</taxon>
        <taxon>Portunus</taxon>
    </lineage>
</organism>
<comment type="caution">
    <text evidence="1">The sequence shown here is derived from an EMBL/GenBank/DDBJ whole genome shotgun (WGS) entry which is preliminary data.</text>
</comment>
<evidence type="ECO:0000313" key="2">
    <source>
        <dbReference type="Proteomes" id="UP000324222"/>
    </source>
</evidence>
<keyword evidence="2" id="KW-1185">Reference proteome</keyword>
<dbReference type="AlphaFoldDB" id="A0A5B7F9E4"/>